<evidence type="ECO:0000256" key="3">
    <source>
        <dbReference type="ARBA" id="ARBA00006347"/>
    </source>
</evidence>
<evidence type="ECO:0000256" key="4">
    <source>
        <dbReference type="ARBA" id="ARBA00012723"/>
    </source>
</evidence>
<keyword evidence="8" id="KW-1015">Disulfide bond</keyword>
<proteinExistence type="inferred from homology"/>
<sequence>MQAIAGLLICGLISVTSALYSSSDDVIELTAANFNQKVIQSDQLWLVEFYAPWCGHCQSLAPEWKKAATALKGVVNVGAVDMDQHQSVGGPYGIRGFPTIKIFGANKNKAEDYNGARSANAIVDSAMSHLKQMVQARLSGRGGSSGGGRSSGGGSQGGGKAVIELTDSNFEELVLNSEDFWLVEFFAPWCGHCKNLAPHWEQAASELKGKVKLGALDATVHTVMANRYGVRGYPTIKAFPAGKKDGDTIEYDGGRTASDIVRWASDRIVENLPPPEIVQITEEKSLKDACEDHPLCIIAVLPHILDCQSECRNKYLDVMKELGDKYKGKQWGWVWAEAMQQPELEDSLGIGGFGYPAMAAMNARKMKYAILRGAFSKDGINSFLRELSVGRGSTSPVKNAQLPPIKKVDPWDGKDGKLEVEEEIDLSDVELEPLDDVKKDEL</sequence>
<evidence type="ECO:0000256" key="7">
    <source>
        <dbReference type="ARBA" id="ARBA00022824"/>
    </source>
</evidence>
<feature type="compositionally biased region" description="Gly residues" evidence="12">
    <location>
        <begin position="140"/>
        <end position="158"/>
    </location>
</feature>
<evidence type="ECO:0000256" key="5">
    <source>
        <dbReference type="ARBA" id="ARBA00022729"/>
    </source>
</evidence>
<feature type="domain" description="Thioredoxin" evidence="14">
    <location>
        <begin position="20"/>
        <end position="132"/>
    </location>
</feature>
<dbReference type="PANTHER" id="PTHR45815:SF3">
    <property type="entry name" value="PROTEIN DISULFIDE-ISOMERASE A6"/>
    <property type="match status" value="1"/>
</dbReference>
<dbReference type="GO" id="GO:0005788">
    <property type="term" value="C:endoplasmic reticulum lumen"/>
    <property type="evidence" value="ECO:0007669"/>
    <property type="project" value="UniProtKB-SubCell"/>
</dbReference>
<dbReference type="InterPro" id="IPR057305">
    <property type="entry name" value="Thioredox_PDIA6_C"/>
</dbReference>
<dbReference type="Proteomes" id="UP000085678">
    <property type="component" value="Unplaced"/>
</dbReference>
<comment type="similarity">
    <text evidence="3 11">Belongs to the protein disulfide isomerase family.</text>
</comment>
<feature type="signal peptide" evidence="13">
    <location>
        <begin position="1"/>
        <end position="18"/>
    </location>
</feature>
<comment type="subcellular location">
    <subcellularLocation>
        <location evidence="2">Endoplasmic reticulum lumen</location>
    </subcellularLocation>
</comment>
<dbReference type="FunFam" id="3.40.30.10:FF:000050">
    <property type="entry name" value="protein disulfide-isomerase A6 isoform X1"/>
    <property type="match status" value="1"/>
</dbReference>
<evidence type="ECO:0000256" key="13">
    <source>
        <dbReference type="SAM" id="SignalP"/>
    </source>
</evidence>
<dbReference type="Pfam" id="PF00085">
    <property type="entry name" value="Thioredoxin"/>
    <property type="match status" value="2"/>
</dbReference>
<dbReference type="CDD" id="cd03001">
    <property type="entry name" value="PDI_a_P5"/>
    <property type="match status" value="2"/>
</dbReference>
<comment type="catalytic activity">
    <reaction evidence="1">
        <text>Catalyzes the rearrangement of -S-S- bonds in proteins.</text>
        <dbReference type="EC" id="5.3.4.1"/>
    </reaction>
</comment>
<keyword evidence="7" id="KW-0256">Endoplasmic reticulum</keyword>
<dbReference type="PROSITE" id="PS51352">
    <property type="entry name" value="THIOREDOXIN_2"/>
    <property type="match status" value="2"/>
</dbReference>
<evidence type="ECO:0000313" key="17">
    <source>
        <dbReference type="RefSeq" id="XP_013413637.1"/>
    </source>
</evidence>
<dbReference type="CDD" id="cd02983">
    <property type="entry name" value="P5_C"/>
    <property type="match status" value="1"/>
</dbReference>
<dbReference type="InterPro" id="IPR005788">
    <property type="entry name" value="PDI_thioredoxin-like_dom"/>
</dbReference>
<feature type="chain" id="PRO_5014545963" description="protein disulfide-isomerase" evidence="13">
    <location>
        <begin position="19"/>
        <end position="442"/>
    </location>
</feature>
<evidence type="ECO:0000313" key="15">
    <source>
        <dbReference type="Proteomes" id="UP000085678"/>
    </source>
</evidence>
<reference evidence="16 17" key="1">
    <citation type="submission" date="2025-04" db="UniProtKB">
        <authorList>
            <consortium name="RefSeq"/>
        </authorList>
    </citation>
    <scope>IDENTIFICATION</scope>
    <source>
        <tissue evidence="16 17">Gonads</tissue>
    </source>
</reference>
<keyword evidence="6" id="KW-0677">Repeat</keyword>
<name>A0A1S3JU63_LINAN</name>
<dbReference type="OrthoDB" id="10264505at2759"/>
<dbReference type="KEGG" id="lak:106175982"/>
<dbReference type="PANTHER" id="PTHR45815">
    <property type="entry name" value="PROTEIN DISULFIDE-ISOMERASE A6"/>
    <property type="match status" value="1"/>
</dbReference>
<dbReference type="PRINTS" id="PR00421">
    <property type="entry name" value="THIOREDOXIN"/>
</dbReference>
<dbReference type="GO" id="GO:0015035">
    <property type="term" value="F:protein-disulfide reductase activity"/>
    <property type="evidence" value="ECO:0007669"/>
    <property type="project" value="TreeGrafter"/>
</dbReference>
<dbReference type="STRING" id="7574.A0A1S3JU63"/>
<feature type="region of interest" description="Disordered" evidence="12">
    <location>
        <begin position="138"/>
        <end position="158"/>
    </location>
</feature>
<dbReference type="EC" id="5.3.4.1" evidence="4"/>
<evidence type="ECO:0000256" key="1">
    <source>
        <dbReference type="ARBA" id="ARBA00001182"/>
    </source>
</evidence>
<dbReference type="GO" id="GO:0034976">
    <property type="term" value="P:response to endoplasmic reticulum stress"/>
    <property type="evidence" value="ECO:0007669"/>
    <property type="project" value="TreeGrafter"/>
</dbReference>
<evidence type="ECO:0000256" key="10">
    <source>
        <dbReference type="ARBA" id="ARBA00023284"/>
    </source>
</evidence>
<dbReference type="FunFam" id="3.40.30.10:FF:000032">
    <property type="entry name" value="Protein disulfide-isomerase A6 homolog"/>
    <property type="match status" value="1"/>
</dbReference>
<protein>
    <recommendedName>
        <fullName evidence="4">protein disulfide-isomerase</fullName>
        <ecNumber evidence="4">5.3.4.1</ecNumber>
    </recommendedName>
</protein>
<evidence type="ECO:0000259" key="14">
    <source>
        <dbReference type="PROSITE" id="PS51352"/>
    </source>
</evidence>
<dbReference type="GeneID" id="106175982"/>
<dbReference type="OMA" id="KQKLWGW"/>
<keyword evidence="10" id="KW-0676">Redox-active center</keyword>
<dbReference type="PROSITE" id="PS00194">
    <property type="entry name" value="THIOREDOXIN_1"/>
    <property type="match status" value="2"/>
</dbReference>
<evidence type="ECO:0000256" key="12">
    <source>
        <dbReference type="SAM" id="MobiDB-lite"/>
    </source>
</evidence>
<dbReference type="NCBIfam" id="TIGR01126">
    <property type="entry name" value="pdi_dom"/>
    <property type="match status" value="2"/>
</dbReference>
<dbReference type="InterPro" id="IPR017937">
    <property type="entry name" value="Thioredoxin_CS"/>
</dbReference>
<evidence type="ECO:0000256" key="2">
    <source>
        <dbReference type="ARBA" id="ARBA00004319"/>
    </source>
</evidence>
<keyword evidence="5 13" id="KW-0732">Signal</keyword>
<feature type="region of interest" description="Disordered" evidence="12">
    <location>
        <begin position="391"/>
        <end position="414"/>
    </location>
</feature>
<keyword evidence="15" id="KW-1185">Reference proteome</keyword>
<dbReference type="RefSeq" id="XP_013413636.1">
    <property type="nucleotide sequence ID" value="XM_013558182.2"/>
</dbReference>
<dbReference type="AlphaFoldDB" id="A0A1S3JU63"/>
<evidence type="ECO:0000256" key="9">
    <source>
        <dbReference type="ARBA" id="ARBA00023235"/>
    </source>
</evidence>
<evidence type="ECO:0000313" key="16">
    <source>
        <dbReference type="RefSeq" id="XP_013413636.1"/>
    </source>
</evidence>
<evidence type="ECO:0000256" key="11">
    <source>
        <dbReference type="RuleBase" id="RU004208"/>
    </source>
</evidence>
<dbReference type="Gene3D" id="3.40.30.10">
    <property type="entry name" value="Glutaredoxin"/>
    <property type="match status" value="3"/>
</dbReference>
<evidence type="ECO:0000256" key="6">
    <source>
        <dbReference type="ARBA" id="ARBA00022737"/>
    </source>
</evidence>
<organism evidence="15 16">
    <name type="scientific">Lingula anatina</name>
    <name type="common">Brachiopod</name>
    <name type="synonym">Lingula unguis</name>
    <dbReference type="NCBI Taxonomy" id="7574"/>
    <lineage>
        <taxon>Eukaryota</taxon>
        <taxon>Metazoa</taxon>
        <taxon>Spiralia</taxon>
        <taxon>Lophotrochozoa</taxon>
        <taxon>Brachiopoda</taxon>
        <taxon>Linguliformea</taxon>
        <taxon>Lingulata</taxon>
        <taxon>Lingulida</taxon>
        <taxon>Linguloidea</taxon>
        <taxon>Lingulidae</taxon>
        <taxon>Lingula</taxon>
    </lineage>
</organism>
<dbReference type="RefSeq" id="XP_013413637.1">
    <property type="nucleotide sequence ID" value="XM_013558183.1"/>
</dbReference>
<accession>A0A1S3JU63</accession>
<gene>
    <name evidence="16 17" type="primary">LOC106175982</name>
</gene>
<evidence type="ECO:0000256" key="8">
    <source>
        <dbReference type="ARBA" id="ARBA00023157"/>
    </source>
</evidence>
<keyword evidence="9" id="KW-0413">Isomerase</keyword>
<dbReference type="SUPFAM" id="SSF52833">
    <property type="entry name" value="Thioredoxin-like"/>
    <property type="match status" value="3"/>
</dbReference>
<dbReference type="InterPro" id="IPR013766">
    <property type="entry name" value="Thioredoxin_domain"/>
</dbReference>
<dbReference type="GO" id="GO:0003756">
    <property type="term" value="F:protein disulfide isomerase activity"/>
    <property type="evidence" value="ECO:0007669"/>
    <property type="project" value="UniProtKB-EC"/>
</dbReference>
<feature type="domain" description="Thioredoxin" evidence="14">
    <location>
        <begin position="154"/>
        <end position="270"/>
    </location>
</feature>
<dbReference type="Pfam" id="PF24541">
    <property type="entry name" value="Thioredox_PDIA6_C"/>
    <property type="match status" value="1"/>
</dbReference>
<dbReference type="InterPro" id="IPR036249">
    <property type="entry name" value="Thioredoxin-like_sf"/>
</dbReference>